<keyword evidence="1" id="KW-0813">Transport</keyword>
<sequence length="531" mass="59363">MMRFAQWLHRWLGLILLLQVVLWLVSGLYFSLQGHHAMSGHQYKQNPTGLVLRQAMPNIGIEEIWRRYPEALSIQLYRIGETPQYVVELADEDVYLHGHTGQLWHTNAKQAQQLALATYSGPGNILSTSPLTKTKELVGWQGQGYKILFSDELNTRIYVDAANGQVLDHRNTPWLLADWAFKLHFMDYSGARSFNHLLIYTAALLALWFTLSGVLLLVQNLRRGDFNPRRQPTILESLQRQHKPIASGCGGGGTCGLCKVKLTEPTVATQAEQLLLTTIEINSGIRLACQHRDHGQTIILLDEHVTHFKLALVAKTKLSEAITKLTFKSEPSCEYSAGQFMQFKIPDGNNVLLRHYSFATKSLTTAPTDTPLLHFLIRHVPAVANVTPAGIGSSYLLGLQVGDTVDAAGPFGNFVATDTNREQVYIAGGVGIAPIHALVESESQRQRHLFHGARSEAELIFADEFKLMPTLDYHPVVDKFVHEEVAHWLNQNPGDYDFYVCGPPAMLAATLQLLADKKIPKSRIRYDDFGI</sequence>
<evidence type="ECO:0000256" key="1">
    <source>
        <dbReference type="ARBA" id="ARBA00022448"/>
    </source>
</evidence>
<evidence type="ECO:0000256" key="4">
    <source>
        <dbReference type="ARBA" id="ARBA00023004"/>
    </source>
</evidence>
<dbReference type="InterPro" id="IPR036010">
    <property type="entry name" value="2Fe-2S_ferredoxin-like_sf"/>
</dbReference>
<dbReference type="InterPro" id="IPR017927">
    <property type="entry name" value="FAD-bd_FR_type"/>
</dbReference>
<evidence type="ECO:0000313" key="9">
    <source>
        <dbReference type="EMBL" id="SFR49405.1"/>
    </source>
</evidence>
<dbReference type="Pfam" id="PF03929">
    <property type="entry name" value="PepSY_TM"/>
    <property type="match status" value="1"/>
</dbReference>
<evidence type="ECO:0000256" key="3">
    <source>
        <dbReference type="ARBA" id="ARBA00022827"/>
    </source>
</evidence>
<evidence type="ECO:0000313" key="10">
    <source>
        <dbReference type="Proteomes" id="UP000199424"/>
    </source>
</evidence>
<dbReference type="InterPro" id="IPR012675">
    <property type="entry name" value="Beta-grasp_dom_sf"/>
</dbReference>
<evidence type="ECO:0000256" key="2">
    <source>
        <dbReference type="ARBA" id="ARBA00022630"/>
    </source>
</evidence>
<proteinExistence type="predicted"/>
<reference evidence="10" key="1">
    <citation type="submission" date="2016-10" db="EMBL/GenBank/DDBJ databases">
        <authorList>
            <person name="Varghese N."/>
            <person name="Submissions S."/>
        </authorList>
    </citation>
    <scope>NUCLEOTIDE SEQUENCE [LARGE SCALE GENOMIC DNA]</scope>
    <source>
        <strain evidence="10">CGMCC 1.7285</strain>
    </source>
</reference>
<dbReference type="SUPFAM" id="SSF63380">
    <property type="entry name" value="Riboflavin synthase domain-like"/>
    <property type="match status" value="1"/>
</dbReference>
<keyword evidence="10" id="KW-1185">Reference proteome</keyword>
<dbReference type="PRINTS" id="PR00409">
    <property type="entry name" value="PHDIOXRDTASE"/>
</dbReference>
<dbReference type="InterPro" id="IPR001433">
    <property type="entry name" value="OxRdtase_FAD/NAD-bd"/>
</dbReference>
<dbReference type="Pfam" id="PF00111">
    <property type="entry name" value="Fer2"/>
    <property type="match status" value="1"/>
</dbReference>
<evidence type="ECO:0000256" key="7">
    <source>
        <dbReference type="SAM" id="Phobius"/>
    </source>
</evidence>
<dbReference type="InterPro" id="IPR008333">
    <property type="entry name" value="Cbr1-like_FAD-bd_dom"/>
</dbReference>
<feature type="transmembrane region" description="Helical" evidence="7">
    <location>
        <begin position="197"/>
        <end position="218"/>
    </location>
</feature>
<dbReference type="InterPro" id="IPR017938">
    <property type="entry name" value="Riboflavin_synthase-like_b-brl"/>
</dbReference>
<dbReference type="Pfam" id="PF00970">
    <property type="entry name" value="FAD_binding_6"/>
    <property type="match status" value="1"/>
</dbReference>
<keyword evidence="5 9" id="KW-0830">Ubiquinone</keyword>
<keyword evidence="3" id="KW-0274">FAD</keyword>
<dbReference type="Gene3D" id="2.40.30.10">
    <property type="entry name" value="Translation factors"/>
    <property type="match status" value="1"/>
</dbReference>
<dbReference type="AlphaFoldDB" id="A0A1I6H4K9"/>
<dbReference type="RefSeq" id="WP_092857070.1">
    <property type="nucleotide sequence ID" value="NZ_FOYU01000002.1"/>
</dbReference>
<dbReference type="InterPro" id="IPR005625">
    <property type="entry name" value="PepSY-ass_TM"/>
</dbReference>
<dbReference type="EMBL" id="FOYU01000002">
    <property type="protein sequence ID" value="SFR49405.1"/>
    <property type="molecule type" value="Genomic_DNA"/>
</dbReference>
<dbReference type="Gene3D" id="3.10.20.30">
    <property type="match status" value="1"/>
</dbReference>
<dbReference type="SUPFAM" id="SSF54292">
    <property type="entry name" value="2Fe-2S ferredoxin-like"/>
    <property type="match status" value="1"/>
</dbReference>
<keyword evidence="7" id="KW-1133">Transmembrane helix</keyword>
<dbReference type="Proteomes" id="UP000199424">
    <property type="component" value="Unassembled WGS sequence"/>
</dbReference>
<dbReference type="GO" id="GO:0016491">
    <property type="term" value="F:oxidoreductase activity"/>
    <property type="evidence" value="ECO:0007669"/>
    <property type="project" value="InterPro"/>
</dbReference>
<dbReference type="PROSITE" id="PS51384">
    <property type="entry name" value="FAD_FR"/>
    <property type="match status" value="1"/>
</dbReference>
<evidence type="ECO:0000256" key="5">
    <source>
        <dbReference type="ARBA" id="ARBA00023075"/>
    </source>
</evidence>
<keyword evidence="4" id="KW-0408">Iron</keyword>
<evidence type="ECO:0000256" key="6">
    <source>
        <dbReference type="ARBA" id="ARBA00034078"/>
    </source>
</evidence>
<gene>
    <name evidence="9" type="ORF">SAMN04488070_1448</name>
</gene>
<comment type="cofactor">
    <cofactor evidence="6">
        <name>[2Fe-2S] cluster</name>
        <dbReference type="ChEBI" id="CHEBI:190135"/>
    </cofactor>
</comment>
<protein>
    <submittedName>
        <fullName evidence="9">Na+-transporting NADH:ubiquinone oxidoreductase, subunit NqrF</fullName>
    </submittedName>
</protein>
<dbReference type="PANTHER" id="PTHR43644:SF1">
    <property type="entry name" value="NAD(P)H-FLAVIN REDUCTASE"/>
    <property type="match status" value="1"/>
</dbReference>
<keyword evidence="2" id="KW-0285">Flavoprotein</keyword>
<dbReference type="InterPro" id="IPR039261">
    <property type="entry name" value="FNR_nucleotide-bd"/>
</dbReference>
<dbReference type="PANTHER" id="PTHR43644">
    <property type="entry name" value="NA(+)-TRANSLOCATING NADH-QUINONE REDUCTASE SUBUNIT"/>
    <property type="match status" value="1"/>
</dbReference>
<evidence type="ECO:0000259" key="8">
    <source>
        <dbReference type="PROSITE" id="PS51384"/>
    </source>
</evidence>
<dbReference type="SUPFAM" id="SSF52343">
    <property type="entry name" value="Ferredoxin reductase-like, C-terminal NADP-linked domain"/>
    <property type="match status" value="1"/>
</dbReference>
<dbReference type="GO" id="GO:0051536">
    <property type="term" value="F:iron-sulfur cluster binding"/>
    <property type="evidence" value="ECO:0007669"/>
    <property type="project" value="InterPro"/>
</dbReference>
<dbReference type="InterPro" id="IPR001041">
    <property type="entry name" value="2Fe-2S_ferredoxin-type"/>
</dbReference>
<dbReference type="Gene3D" id="3.40.50.80">
    <property type="entry name" value="Nucleotide-binding domain of ferredoxin-NADP reductase (FNR) module"/>
    <property type="match status" value="1"/>
</dbReference>
<dbReference type="Pfam" id="PF00175">
    <property type="entry name" value="NAD_binding_1"/>
    <property type="match status" value="1"/>
</dbReference>
<keyword evidence="7" id="KW-0812">Transmembrane</keyword>
<keyword evidence="7" id="KW-0472">Membrane</keyword>
<organism evidence="9 10">
    <name type="scientific">Pseudidiomarina maritima</name>
    <dbReference type="NCBI Taxonomy" id="519453"/>
    <lineage>
        <taxon>Bacteria</taxon>
        <taxon>Pseudomonadati</taxon>
        <taxon>Pseudomonadota</taxon>
        <taxon>Gammaproteobacteria</taxon>
        <taxon>Alteromonadales</taxon>
        <taxon>Idiomarinaceae</taxon>
        <taxon>Pseudidiomarina</taxon>
    </lineage>
</organism>
<name>A0A1I6H4K9_9GAMM</name>
<feature type="domain" description="FAD-binding FR-type" evidence="8">
    <location>
        <begin position="305"/>
        <end position="417"/>
    </location>
</feature>
<accession>A0A1I6H4K9</accession>